<dbReference type="InterPro" id="IPR050523">
    <property type="entry name" value="AKR_Detox_Biosynth"/>
</dbReference>
<sequence>MTATTRFPLDVFPLCLGGSVFGWTADRQTSFRVLDAYVDAGGNFIDTADSYSQWAPANSGGESESILGEWMALRGVRDRLVIATKVGRRNDLKGLSPKVVRQAAEASLRRLRTDRVDLYYTHADDPHTPLEETLAALDALVAEGKVRHIGASNISGPRLAESLAVSKRSGLAAYVAVQPPYNLLEREAFEDGLAPVCEREGVSCVPYFSLAQGFLTGKYRPDAPAPDSVRSAAAHAYGSTARGRAVLRALDEVAAGHGTTVAAVALAWLRGRPHVAAPVASGRTPGQLAELIPGATLELAEADVRRLDAASRVPADREAHAPGAGADAGTEAGAAAAAVTDAGRNS</sequence>
<dbReference type="SUPFAM" id="SSF51430">
    <property type="entry name" value="NAD(P)-linked oxidoreductase"/>
    <property type="match status" value="1"/>
</dbReference>
<dbReference type="AlphaFoldDB" id="A0AA44IE66"/>
<dbReference type="Proteomes" id="UP000570003">
    <property type="component" value="Unassembled WGS sequence"/>
</dbReference>
<dbReference type="RefSeq" id="WP_168439632.1">
    <property type="nucleotide sequence ID" value="NZ_JAAXOU010000175.1"/>
</dbReference>
<dbReference type="GO" id="GO:0016491">
    <property type="term" value="F:oxidoreductase activity"/>
    <property type="evidence" value="ECO:0007669"/>
    <property type="project" value="UniProtKB-KW"/>
</dbReference>
<evidence type="ECO:0000256" key="2">
    <source>
        <dbReference type="SAM" id="MobiDB-lite"/>
    </source>
</evidence>
<dbReference type="PANTHER" id="PTHR43364:SF6">
    <property type="entry name" value="OXIDOREDUCTASE-RELATED"/>
    <property type="match status" value="1"/>
</dbReference>
<feature type="region of interest" description="Disordered" evidence="2">
    <location>
        <begin position="313"/>
        <end position="346"/>
    </location>
</feature>
<dbReference type="InterPro" id="IPR023210">
    <property type="entry name" value="NADP_OxRdtase_dom"/>
</dbReference>
<keyword evidence="1" id="KW-0560">Oxidoreductase</keyword>
<evidence type="ECO:0000313" key="5">
    <source>
        <dbReference type="Proteomes" id="UP000570003"/>
    </source>
</evidence>
<evidence type="ECO:0000259" key="3">
    <source>
        <dbReference type="Pfam" id="PF00248"/>
    </source>
</evidence>
<gene>
    <name evidence="4" type="ORF">HGA06_15145</name>
</gene>
<accession>A0AA44IE66</accession>
<dbReference type="CDD" id="cd19081">
    <property type="entry name" value="AKR_AKR9C1"/>
    <property type="match status" value="1"/>
</dbReference>
<dbReference type="InterPro" id="IPR036812">
    <property type="entry name" value="NAD(P)_OxRdtase_dom_sf"/>
</dbReference>
<comment type="caution">
    <text evidence="4">The sequence shown here is derived from an EMBL/GenBank/DDBJ whole genome shotgun (WGS) entry which is preliminary data.</text>
</comment>
<feature type="domain" description="NADP-dependent oxidoreductase" evidence="3">
    <location>
        <begin position="13"/>
        <end position="311"/>
    </location>
</feature>
<feature type="compositionally biased region" description="Low complexity" evidence="2">
    <location>
        <begin position="321"/>
        <end position="346"/>
    </location>
</feature>
<dbReference type="PANTHER" id="PTHR43364">
    <property type="entry name" value="NADH-SPECIFIC METHYLGLYOXAL REDUCTASE-RELATED"/>
    <property type="match status" value="1"/>
</dbReference>
<reference evidence="4 5" key="1">
    <citation type="submission" date="2020-04" db="EMBL/GenBank/DDBJ databases">
        <title>MicrobeNet Type strains.</title>
        <authorList>
            <person name="Nicholson A.C."/>
        </authorList>
    </citation>
    <scope>NUCLEOTIDE SEQUENCE [LARGE SCALE GENOMIC DNA]</scope>
    <source>
        <strain evidence="4 5">DSM 40738</strain>
    </source>
</reference>
<dbReference type="EMBL" id="JAAXOU010000175">
    <property type="protein sequence ID" value="NKY15444.1"/>
    <property type="molecule type" value="Genomic_DNA"/>
</dbReference>
<organism evidence="4 5">
    <name type="scientific">Streptomyces somaliensis (strain ATCC 33201 / DSM 40738 / JCM 12659 / KCTC 9044 / NCTC 11332 / NRRL B-12077 / IP 733)</name>
    <dbReference type="NCBI Taxonomy" id="1134445"/>
    <lineage>
        <taxon>Bacteria</taxon>
        <taxon>Bacillati</taxon>
        <taxon>Actinomycetota</taxon>
        <taxon>Actinomycetes</taxon>
        <taxon>Kitasatosporales</taxon>
        <taxon>Streptomycetaceae</taxon>
        <taxon>Streptomyces</taxon>
    </lineage>
</organism>
<evidence type="ECO:0000313" key="4">
    <source>
        <dbReference type="EMBL" id="NKY15444.1"/>
    </source>
</evidence>
<dbReference type="Pfam" id="PF00248">
    <property type="entry name" value="Aldo_ket_red"/>
    <property type="match status" value="1"/>
</dbReference>
<evidence type="ECO:0000256" key="1">
    <source>
        <dbReference type="ARBA" id="ARBA00023002"/>
    </source>
</evidence>
<dbReference type="GO" id="GO:0005829">
    <property type="term" value="C:cytosol"/>
    <property type="evidence" value="ECO:0007669"/>
    <property type="project" value="UniProtKB-ARBA"/>
</dbReference>
<dbReference type="FunFam" id="3.20.20.100:FF:000004">
    <property type="entry name" value="Oxidoreductase, aldo/keto reductase"/>
    <property type="match status" value="1"/>
</dbReference>
<name>A0AA44IE66_STRE0</name>
<proteinExistence type="predicted"/>
<keyword evidence="5" id="KW-1185">Reference proteome</keyword>
<dbReference type="Gene3D" id="3.20.20.100">
    <property type="entry name" value="NADP-dependent oxidoreductase domain"/>
    <property type="match status" value="1"/>
</dbReference>
<protein>
    <submittedName>
        <fullName evidence="4">Aldo/keto reductase</fullName>
    </submittedName>
</protein>